<dbReference type="STRING" id="1155689.SAMN05444278_101108"/>
<dbReference type="PANTHER" id="PTHR45586:SF1">
    <property type="entry name" value="LIPOPOLYSACCHARIDE ASSEMBLY PROTEIN B"/>
    <property type="match status" value="1"/>
</dbReference>
<dbReference type="Proteomes" id="UP000184462">
    <property type="component" value="Unassembled WGS sequence"/>
</dbReference>
<evidence type="ECO:0000313" key="6">
    <source>
        <dbReference type="Proteomes" id="UP000184462"/>
    </source>
</evidence>
<feature type="repeat" description="TPR" evidence="3">
    <location>
        <begin position="291"/>
        <end position="324"/>
    </location>
</feature>
<dbReference type="SMART" id="SM00028">
    <property type="entry name" value="TPR"/>
    <property type="match status" value="4"/>
</dbReference>
<keyword evidence="6" id="KW-1185">Reference proteome</keyword>
<reference evidence="5 6" key="1">
    <citation type="submission" date="2016-11" db="EMBL/GenBank/DDBJ databases">
        <authorList>
            <person name="Jaros S."/>
            <person name="Januszkiewicz K."/>
            <person name="Wedrychowicz H."/>
        </authorList>
    </citation>
    <scope>NUCLEOTIDE SEQUENCE [LARGE SCALE GENOMIC DNA]</scope>
    <source>
        <strain evidence="5 6">DSM 25661</strain>
    </source>
</reference>
<organism evidence="5 6">
    <name type="scientific">Psychroflexus salarius</name>
    <dbReference type="NCBI Taxonomy" id="1155689"/>
    <lineage>
        <taxon>Bacteria</taxon>
        <taxon>Pseudomonadati</taxon>
        <taxon>Bacteroidota</taxon>
        <taxon>Flavobacteriia</taxon>
        <taxon>Flavobacteriales</taxon>
        <taxon>Flavobacteriaceae</taxon>
        <taxon>Psychroflexus</taxon>
    </lineage>
</organism>
<name>A0A1M4SE15_9FLAO</name>
<dbReference type="SUPFAM" id="SSF81901">
    <property type="entry name" value="HCP-like"/>
    <property type="match status" value="1"/>
</dbReference>
<dbReference type="PROSITE" id="PS50005">
    <property type="entry name" value="TPR"/>
    <property type="match status" value="1"/>
</dbReference>
<dbReference type="Gene3D" id="1.25.40.10">
    <property type="entry name" value="Tetratricopeptide repeat domain"/>
    <property type="match status" value="3"/>
</dbReference>
<dbReference type="InterPro" id="IPR051012">
    <property type="entry name" value="CellSynth/LPSAsmb/PSIAsmb"/>
</dbReference>
<dbReference type="PANTHER" id="PTHR45586">
    <property type="entry name" value="TPR REPEAT-CONTAINING PROTEIN PA4667"/>
    <property type="match status" value="1"/>
</dbReference>
<gene>
    <name evidence="5" type="ORF">SAMN05444278_101108</name>
</gene>
<accession>A0A1M4SE15</accession>
<dbReference type="Pfam" id="PF14559">
    <property type="entry name" value="TPR_19"/>
    <property type="match status" value="1"/>
</dbReference>
<keyword evidence="1" id="KW-0677">Repeat</keyword>
<dbReference type="AlphaFoldDB" id="A0A1M4SE15"/>
<dbReference type="Pfam" id="PF00515">
    <property type="entry name" value="TPR_1"/>
    <property type="match status" value="1"/>
</dbReference>
<protein>
    <submittedName>
        <fullName evidence="5">Tetratricopeptide repeat-containing protein</fullName>
    </submittedName>
</protein>
<evidence type="ECO:0000256" key="4">
    <source>
        <dbReference type="SAM" id="SignalP"/>
    </source>
</evidence>
<dbReference type="PROSITE" id="PS50293">
    <property type="entry name" value="TPR_REGION"/>
    <property type="match status" value="1"/>
</dbReference>
<evidence type="ECO:0000256" key="2">
    <source>
        <dbReference type="ARBA" id="ARBA00022803"/>
    </source>
</evidence>
<dbReference type="RefSeq" id="WP_073190520.1">
    <property type="nucleotide sequence ID" value="NZ_FQTW01000001.1"/>
</dbReference>
<dbReference type="EMBL" id="FQTW01000001">
    <property type="protein sequence ID" value="SHE30436.1"/>
    <property type="molecule type" value="Genomic_DNA"/>
</dbReference>
<evidence type="ECO:0000256" key="1">
    <source>
        <dbReference type="ARBA" id="ARBA00022737"/>
    </source>
</evidence>
<keyword evidence="4" id="KW-0732">Signal</keyword>
<proteinExistence type="predicted"/>
<sequence>MKKTVFSLALLATSLIFAQKSEVKDAEDALEVNDFGTAITLLKKAEPLKSELNNRWLSEFYLLKGKAYEMRAFAGNNTLEDIDIAAKAYNNAIELGRDVDEASKKLKVMKQNLVSSAIKDQNKGENVIASDKLYKSYTLNKKDTMYLYYAASAAVQAQNYDKAINYYSKLMDLGYRGIKTQYIATNVETGKEESFQTQDMRDFSVKSGKYVNPKDEVSKSVRGEIAKNMTLIYIQQDETEKALEAIAEAKKESPEDLEILQAEADLYYRLGNIEKYNQIMKQVVNEDPDNPTLYYNLGVSAEQLGDLKGAREYYEKAIELDPELENAYVNLATATLAKEKELVEQMNKLGTSPAENKKYQELNKKRKKYYREALPYLEKVVEINPKNLDALRTLLNIYYQLAEDEKAKKINSQIKELTGE</sequence>
<keyword evidence="2 3" id="KW-0802">TPR repeat</keyword>
<dbReference type="InterPro" id="IPR019734">
    <property type="entry name" value="TPR_rpt"/>
</dbReference>
<evidence type="ECO:0000256" key="3">
    <source>
        <dbReference type="PROSITE-ProRule" id="PRU00339"/>
    </source>
</evidence>
<feature type="signal peptide" evidence="4">
    <location>
        <begin position="1"/>
        <end position="18"/>
    </location>
</feature>
<evidence type="ECO:0000313" key="5">
    <source>
        <dbReference type="EMBL" id="SHE30436.1"/>
    </source>
</evidence>
<feature type="chain" id="PRO_5012770327" evidence="4">
    <location>
        <begin position="19"/>
        <end position="420"/>
    </location>
</feature>
<dbReference type="SUPFAM" id="SSF48452">
    <property type="entry name" value="TPR-like"/>
    <property type="match status" value="1"/>
</dbReference>
<dbReference type="InterPro" id="IPR011990">
    <property type="entry name" value="TPR-like_helical_dom_sf"/>
</dbReference>
<dbReference type="OrthoDB" id="1149028at2"/>